<reference evidence="4 5" key="1">
    <citation type="submission" date="2016-11" db="EMBL/GenBank/DDBJ databases">
        <title>Paenibacillus species isolates.</title>
        <authorList>
            <person name="Beno S.M."/>
        </authorList>
    </citation>
    <scope>NUCLEOTIDE SEQUENCE [LARGE SCALE GENOMIC DNA]</scope>
    <source>
        <strain evidence="4 5">FSL F4-0100</strain>
    </source>
</reference>
<dbReference type="AlphaFoldDB" id="A0A1R1AX59"/>
<protein>
    <submittedName>
        <fullName evidence="4">Baseplate J protein</fullName>
    </submittedName>
</protein>
<evidence type="ECO:0000313" key="4">
    <source>
        <dbReference type="EMBL" id="OME90227.1"/>
    </source>
</evidence>
<evidence type="ECO:0000259" key="2">
    <source>
        <dbReference type="Pfam" id="PF26078"/>
    </source>
</evidence>
<gene>
    <name evidence="4" type="ORF">BK123_23305</name>
</gene>
<dbReference type="OrthoDB" id="2554267at2"/>
<evidence type="ECO:0000313" key="5">
    <source>
        <dbReference type="Proteomes" id="UP000187074"/>
    </source>
</evidence>
<comment type="caution">
    <text evidence="4">The sequence shown here is derived from an EMBL/GenBank/DDBJ whole genome shotgun (WGS) entry which is preliminary data.</text>
</comment>
<evidence type="ECO:0000259" key="3">
    <source>
        <dbReference type="Pfam" id="PF26079"/>
    </source>
</evidence>
<dbReference type="PANTHER" id="PTHR37829:SF3">
    <property type="entry name" value="PROTEIN JAYE-RELATED"/>
    <property type="match status" value="1"/>
</dbReference>
<name>A0A1R1AX59_PAELA</name>
<sequence length="353" mass="38578">MVEEQTYEAILERMIDRIPDGIDKREGSIIYDALAPSAAELAQMYVELGYSMNLKFAATASGEFLDRSIAWSGLTRKQATKAQLLGHFSGNNGTAVDVPLGSRFSLDPLNYKVITRLDAGQYVLECETSGKEGNRRFGSLLPLEYVEGLVKAELMELWVPGEDTESDEALYDRYREKISRPVTSANRNQYELWAREKAGVGKAKAFPLWDGPGTVKVVLLDNEMRSPTPSVVESVQQHIDPTMDGMGEGAAPVGSVVTVVGAVEVPVHIEVQVTLLDGAGMDGVQEAIEQGVRQYLKDLAMSDPLVRYNRIANVILDIPAVIDYEVLTVNGRTDSLLIEPEAVAVLGTVTVDE</sequence>
<dbReference type="Proteomes" id="UP000187074">
    <property type="component" value="Unassembled WGS sequence"/>
</dbReference>
<dbReference type="PANTHER" id="PTHR37829">
    <property type="entry name" value="PHAGE-LIKE ELEMENT PBSX PROTEIN XKDT"/>
    <property type="match status" value="1"/>
</dbReference>
<comment type="similarity">
    <text evidence="1">Belongs to the Mu gp47/PBSX XkdT family.</text>
</comment>
<dbReference type="InterPro" id="IPR052399">
    <property type="entry name" value="Phage_Baseplate_Assmbl_Protein"/>
</dbReference>
<accession>A0A1R1AX59</accession>
<feature type="domain" description="Baseplate J-like central" evidence="2">
    <location>
        <begin position="183"/>
        <end position="261"/>
    </location>
</feature>
<proteinExistence type="inferred from homology"/>
<dbReference type="InterPro" id="IPR058530">
    <property type="entry name" value="Baseplate_J-like_C"/>
</dbReference>
<dbReference type="STRING" id="1401.BK123_23305"/>
<feature type="domain" description="Baseplate J-like C-terminal" evidence="3">
    <location>
        <begin position="267"/>
        <end position="351"/>
    </location>
</feature>
<evidence type="ECO:0000256" key="1">
    <source>
        <dbReference type="ARBA" id="ARBA00038087"/>
    </source>
</evidence>
<dbReference type="Pfam" id="PF26079">
    <property type="entry name" value="Baseplate_J_C"/>
    <property type="match status" value="1"/>
</dbReference>
<dbReference type="EMBL" id="MRTF01000008">
    <property type="protein sequence ID" value="OME90227.1"/>
    <property type="molecule type" value="Genomic_DNA"/>
</dbReference>
<dbReference type="RefSeq" id="WP_076324755.1">
    <property type="nucleotide sequence ID" value="NZ_MRTF01000008.1"/>
</dbReference>
<organism evidence="4 5">
    <name type="scientific">Paenibacillus lautus</name>
    <name type="common">Bacillus lautus</name>
    <dbReference type="NCBI Taxonomy" id="1401"/>
    <lineage>
        <taxon>Bacteria</taxon>
        <taxon>Bacillati</taxon>
        <taxon>Bacillota</taxon>
        <taxon>Bacilli</taxon>
        <taxon>Bacillales</taxon>
        <taxon>Paenibacillaceae</taxon>
        <taxon>Paenibacillus</taxon>
    </lineage>
</organism>
<dbReference type="InterPro" id="IPR058531">
    <property type="entry name" value="Baseplate_J_M"/>
</dbReference>
<dbReference type="Pfam" id="PF26078">
    <property type="entry name" value="Baseplate_J_M"/>
    <property type="match status" value="1"/>
</dbReference>